<feature type="chain" id="PRO_5042947063" evidence="2">
    <location>
        <begin position="23"/>
        <end position="126"/>
    </location>
</feature>
<dbReference type="Proteomes" id="UP001327560">
    <property type="component" value="Chromosome 6"/>
</dbReference>
<name>A0AAQ3KJ72_9LILI</name>
<evidence type="ECO:0000313" key="3">
    <source>
        <dbReference type="EMBL" id="WOL09873.1"/>
    </source>
</evidence>
<reference evidence="3 4" key="1">
    <citation type="submission" date="2023-10" db="EMBL/GenBank/DDBJ databases">
        <title>Chromosome-scale genome assembly provides insights into flower coloration mechanisms of Canna indica.</title>
        <authorList>
            <person name="Li C."/>
        </authorList>
    </citation>
    <scope>NUCLEOTIDE SEQUENCE [LARGE SCALE GENOMIC DNA]</scope>
    <source>
        <tissue evidence="3">Flower</tissue>
    </source>
</reference>
<organism evidence="3 4">
    <name type="scientific">Canna indica</name>
    <name type="common">Indian-shot</name>
    <dbReference type="NCBI Taxonomy" id="4628"/>
    <lineage>
        <taxon>Eukaryota</taxon>
        <taxon>Viridiplantae</taxon>
        <taxon>Streptophyta</taxon>
        <taxon>Embryophyta</taxon>
        <taxon>Tracheophyta</taxon>
        <taxon>Spermatophyta</taxon>
        <taxon>Magnoliopsida</taxon>
        <taxon>Liliopsida</taxon>
        <taxon>Zingiberales</taxon>
        <taxon>Cannaceae</taxon>
        <taxon>Canna</taxon>
    </lineage>
</organism>
<accession>A0AAQ3KJ72</accession>
<dbReference type="AlphaFoldDB" id="A0AAQ3KJ72"/>
<evidence type="ECO:0000256" key="1">
    <source>
        <dbReference type="SAM" id="MobiDB-lite"/>
    </source>
</evidence>
<dbReference type="EMBL" id="CP136895">
    <property type="protein sequence ID" value="WOL09873.1"/>
    <property type="molecule type" value="Genomic_DNA"/>
</dbReference>
<gene>
    <name evidence="3" type="ORF">Cni_G18626</name>
</gene>
<evidence type="ECO:0000313" key="4">
    <source>
        <dbReference type="Proteomes" id="UP001327560"/>
    </source>
</evidence>
<feature type="region of interest" description="Disordered" evidence="1">
    <location>
        <begin position="75"/>
        <end position="126"/>
    </location>
</feature>
<feature type="compositionally biased region" description="Basic and acidic residues" evidence="1">
    <location>
        <begin position="104"/>
        <end position="126"/>
    </location>
</feature>
<proteinExistence type="predicted"/>
<protein>
    <submittedName>
        <fullName evidence="3">Uncharacterized protein</fullName>
    </submittedName>
</protein>
<keyword evidence="4" id="KW-1185">Reference proteome</keyword>
<feature type="signal peptide" evidence="2">
    <location>
        <begin position="1"/>
        <end position="22"/>
    </location>
</feature>
<feature type="compositionally biased region" description="Low complexity" evidence="1">
    <location>
        <begin position="75"/>
        <end position="84"/>
    </location>
</feature>
<keyword evidence="2" id="KW-0732">Signal</keyword>
<evidence type="ECO:0000256" key="2">
    <source>
        <dbReference type="SAM" id="SignalP"/>
    </source>
</evidence>
<sequence length="126" mass="14531">MKMKISLLLLFMFALIVIFAKSNVEGRLLENKQSNYVYCLHRVRGRRCRVNDNNLGYEKKVVGDSSLSNVFGATKNANDNTNKNVKNKYDKYSGDPLSYAQEMSDSHHQTSIEDYRKMSHDIPKHP</sequence>